<sequence>MSPPTPLFLRLQTQNPLTLSRIVRTVESPPGPPHHYITSDQCNGLLVRLDFDKSGCHALPD</sequence>
<dbReference type="EMBL" id="MU129022">
    <property type="protein sequence ID" value="KAF9510157.1"/>
    <property type="molecule type" value="Genomic_DNA"/>
</dbReference>
<gene>
    <name evidence="1" type="ORF">BS47DRAFT_1348316</name>
</gene>
<comment type="caution">
    <text evidence="1">The sequence shown here is derived from an EMBL/GenBank/DDBJ whole genome shotgun (WGS) entry which is preliminary data.</text>
</comment>
<keyword evidence="2" id="KW-1185">Reference proteome</keyword>
<evidence type="ECO:0000313" key="2">
    <source>
        <dbReference type="Proteomes" id="UP000886523"/>
    </source>
</evidence>
<reference evidence="1" key="1">
    <citation type="journal article" date="2020" name="Nat. Commun.">
        <title>Large-scale genome sequencing of mycorrhizal fungi provides insights into the early evolution of symbiotic traits.</title>
        <authorList>
            <person name="Miyauchi S."/>
            <person name="Kiss E."/>
            <person name="Kuo A."/>
            <person name="Drula E."/>
            <person name="Kohler A."/>
            <person name="Sanchez-Garcia M."/>
            <person name="Morin E."/>
            <person name="Andreopoulos B."/>
            <person name="Barry K.W."/>
            <person name="Bonito G."/>
            <person name="Buee M."/>
            <person name="Carver A."/>
            <person name="Chen C."/>
            <person name="Cichocki N."/>
            <person name="Clum A."/>
            <person name="Culley D."/>
            <person name="Crous P.W."/>
            <person name="Fauchery L."/>
            <person name="Girlanda M."/>
            <person name="Hayes R.D."/>
            <person name="Keri Z."/>
            <person name="LaButti K."/>
            <person name="Lipzen A."/>
            <person name="Lombard V."/>
            <person name="Magnuson J."/>
            <person name="Maillard F."/>
            <person name="Murat C."/>
            <person name="Nolan M."/>
            <person name="Ohm R.A."/>
            <person name="Pangilinan J."/>
            <person name="Pereira M.F."/>
            <person name="Perotto S."/>
            <person name="Peter M."/>
            <person name="Pfister S."/>
            <person name="Riley R."/>
            <person name="Sitrit Y."/>
            <person name="Stielow J.B."/>
            <person name="Szollosi G."/>
            <person name="Zifcakova L."/>
            <person name="Stursova M."/>
            <person name="Spatafora J.W."/>
            <person name="Tedersoo L."/>
            <person name="Vaario L.M."/>
            <person name="Yamada A."/>
            <person name="Yan M."/>
            <person name="Wang P."/>
            <person name="Xu J."/>
            <person name="Bruns T."/>
            <person name="Baldrian P."/>
            <person name="Vilgalys R."/>
            <person name="Dunand C."/>
            <person name="Henrissat B."/>
            <person name="Grigoriev I.V."/>
            <person name="Hibbett D."/>
            <person name="Nagy L.G."/>
            <person name="Martin F.M."/>
        </authorList>
    </citation>
    <scope>NUCLEOTIDE SEQUENCE</scope>
    <source>
        <strain evidence="1">UP504</strain>
    </source>
</reference>
<name>A0A9P6DQL6_9AGAM</name>
<organism evidence="1 2">
    <name type="scientific">Hydnum rufescens UP504</name>
    <dbReference type="NCBI Taxonomy" id="1448309"/>
    <lineage>
        <taxon>Eukaryota</taxon>
        <taxon>Fungi</taxon>
        <taxon>Dikarya</taxon>
        <taxon>Basidiomycota</taxon>
        <taxon>Agaricomycotina</taxon>
        <taxon>Agaricomycetes</taxon>
        <taxon>Cantharellales</taxon>
        <taxon>Hydnaceae</taxon>
        <taxon>Hydnum</taxon>
    </lineage>
</organism>
<dbReference type="AlphaFoldDB" id="A0A9P6DQL6"/>
<proteinExistence type="predicted"/>
<feature type="non-terminal residue" evidence="1">
    <location>
        <position position="61"/>
    </location>
</feature>
<dbReference type="Proteomes" id="UP000886523">
    <property type="component" value="Unassembled WGS sequence"/>
</dbReference>
<accession>A0A9P6DQL6</accession>
<protein>
    <submittedName>
        <fullName evidence="1">Uncharacterized protein</fullName>
    </submittedName>
</protein>
<evidence type="ECO:0000313" key="1">
    <source>
        <dbReference type="EMBL" id="KAF9510157.1"/>
    </source>
</evidence>